<feature type="domain" description="STAS" evidence="6">
    <location>
        <begin position="609"/>
        <end position="722"/>
    </location>
</feature>
<evidence type="ECO:0000256" key="5">
    <source>
        <dbReference type="SAM" id="Phobius"/>
    </source>
</evidence>
<dbReference type="Pfam" id="PF01740">
    <property type="entry name" value="STAS"/>
    <property type="match status" value="1"/>
</dbReference>
<dbReference type="EMBL" id="JAQMWT010000226">
    <property type="protein sequence ID" value="KAJ8607267.1"/>
    <property type="molecule type" value="Genomic_DNA"/>
</dbReference>
<comment type="caution">
    <text evidence="7">The sequence shown here is derived from an EMBL/GenBank/DDBJ whole genome shotgun (WGS) entry which is preliminary data.</text>
</comment>
<accession>A0AAD7UIL7</accession>
<dbReference type="Gene3D" id="3.30.750.24">
    <property type="entry name" value="STAS domain"/>
    <property type="match status" value="1"/>
</dbReference>
<feature type="transmembrane region" description="Helical" evidence="5">
    <location>
        <begin position="442"/>
        <end position="465"/>
    </location>
</feature>
<feature type="transmembrane region" description="Helical" evidence="5">
    <location>
        <begin position="303"/>
        <end position="322"/>
    </location>
</feature>
<keyword evidence="8" id="KW-1185">Reference proteome</keyword>
<feature type="transmembrane region" description="Helical" evidence="5">
    <location>
        <begin position="477"/>
        <end position="498"/>
    </location>
</feature>
<evidence type="ECO:0000313" key="7">
    <source>
        <dbReference type="EMBL" id="KAJ8607267.1"/>
    </source>
</evidence>
<keyword evidence="2 5" id="KW-0812">Transmembrane</keyword>
<feature type="transmembrane region" description="Helical" evidence="5">
    <location>
        <begin position="271"/>
        <end position="291"/>
    </location>
</feature>
<evidence type="ECO:0000313" key="8">
    <source>
        <dbReference type="Proteomes" id="UP001230188"/>
    </source>
</evidence>
<evidence type="ECO:0000256" key="1">
    <source>
        <dbReference type="ARBA" id="ARBA00004141"/>
    </source>
</evidence>
<feature type="transmembrane region" description="Helical" evidence="5">
    <location>
        <begin position="133"/>
        <end position="155"/>
    </location>
</feature>
<dbReference type="InterPro" id="IPR011547">
    <property type="entry name" value="SLC26A/SulP_dom"/>
</dbReference>
<reference evidence="7" key="1">
    <citation type="submission" date="2023-01" db="EMBL/GenBank/DDBJ databases">
        <title>Metagenome sequencing of chrysophaentin producing Chrysophaeum taylorii.</title>
        <authorList>
            <person name="Davison J."/>
            <person name="Bewley C."/>
        </authorList>
    </citation>
    <scope>NUCLEOTIDE SEQUENCE</scope>
    <source>
        <strain evidence="7">NIES-1699</strain>
    </source>
</reference>
<dbReference type="GO" id="GO:0016020">
    <property type="term" value="C:membrane"/>
    <property type="evidence" value="ECO:0007669"/>
    <property type="project" value="UniProtKB-SubCell"/>
</dbReference>
<dbReference type="InterPro" id="IPR052706">
    <property type="entry name" value="Membrane-Transporter-like"/>
</dbReference>
<dbReference type="Pfam" id="PF00916">
    <property type="entry name" value="Sulfate_transp"/>
    <property type="match status" value="1"/>
</dbReference>
<feature type="transmembrane region" description="Helical" evidence="5">
    <location>
        <begin position="238"/>
        <end position="259"/>
    </location>
</feature>
<dbReference type="InterPro" id="IPR036513">
    <property type="entry name" value="STAS_dom_sf"/>
</dbReference>
<organism evidence="7 8">
    <name type="scientific">Chrysophaeum taylorii</name>
    <dbReference type="NCBI Taxonomy" id="2483200"/>
    <lineage>
        <taxon>Eukaryota</taxon>
        <taxon>Sar</taxon>
        <taxon>Stramenopiles</taxon>
        <taxon>Ochrophyta</taxon>
        <taxon>Pelagophyceae</taxon>
        <taxon>Pelagomonadales</taxon>
        <taxon>Pelagomonadaceae</taxon>
        <taxon>Chrysophaeum</taxon>
    </lineage>
</organism>
<dbReference type="Proteomes" id="UP001230188">
    <property type="component" value="Unassembled WGS sequence"/>
</dbReference>
<evidence type="ECO:0000256" key="3">
    <source>
        <dbReference type="ARBA" id="ARBA00022989"/>
    </source>
</evidence>
<evidence type="ECO:0000259" key="6">
    <source>
        <dbReference type="PROSITE" id="PS50801"/>
    </source>
</evidence>
<proteinExistence type="predicted"/>
<protein>
    <recommendedName>
        <fullName evidence="6">STAS domain-containing protein</fullName>
    </recommendedName>
</protein>
<dbReference type="AlphaFoldDB" id="A0AAD7UIL7"/>
<keyword evidence="3 5" id="KW-1133">Transmembrane helix</keyword>
<gene>
    <name evidence="7" type="ORF">CTAYLR_010256</name>
</gene>
<dbReference type="PROSITE" id="PS50801">
    <property type="entry name" value="STAS"/>
    <property type="match status" value="1"/>
</dbReference>
<dbReference type="InterPro" id="IPR002645">
    <property type="entry name" value="STAS_dom"/>
</dbReference>
<dbReference type="PANTHER" id="PTHR43310:SF2">
    <property type="entry name" value="SLC26A_SULP TRANSPORTER DOMAIN-CONTAINING PROTEIN"/>
    <property type="match status" value="1"/>
</dbReference>
<name>A0AAD7UIL7_9STRA</name>
<feature type="transmembrane region" description="Helical" evidence="5">
    <location>
        <begin position="405"/>
        <end position="430"/>
    </location>
</feature>
<feature type="transmembrane region" description="Helical" evidence="5">
    <location>
        <begin position="328"/>
        <end position="348"/>
    </location>
</feature>
<dbReference type="PANTHER" id="PTHR43310">
    <property type="entry name" value="SULFATE TRANSPORTER YBAR-RELATED"/>
    <property type="match status" value="1"/>
</dbReference>
<evidence type="ECO:0000256" key="4">
    <source>
        <dbReference type="ARBA" id="ARBA00023136"/>
    </source>
</evidence>
<evidence type="ECO:0000256" key="2">
    <source>
        <dbReference type="ARBA" id="ARBA00022692"/>
    </source>
</evidence>
<keyword evidence="4 5" id="KW-0472">Membrane</keyword>
<sequence length="908" mass="98192">MDRYRGLRYSLSERGRLGRVRSNVGSVSVQSALFRLERMSPSEMPSTPDLSQLGLGECLNFVEASRPSEAFLQLFEEGSEETEETPEVVVLEEEEDAEAFGEGGPPKAIERALMRFRGFQNKVIDWNACGRQLIVDLVASGVTFFLTSVIYVSGGQSVFGRYFEGKLVFVAVEAMFAGTAITGIALPCLSSVPWAVAAVDVGFLPLLAHCAEIVYHGVVVDSDSDLDDDSENMLREFVATYVVAQACLFFCVGVSLWTLGALELTRLSNYLPYPVIAGLLASIGVSLAKSGISVAAKGASSRVFEAVWIGAAVGLAGVSMYLKRRLRVAAHVATPIVVAIGVLALFGASAATGIPRSQLGDYGALFAWDDAATAGWWAWKDDYFCSKGGLLVASARLDVVARCRAVFVAACVIGALKIGIKCGSFAAMFMTSDVDADAEMRLVGAANAVAALALASGQAHSFSGLKVGQQLNATHKLASLLVPAWCLLAWLKGIGGLMSIVPRYVFGSMLVELGIDYVETYLVYPLQQSRAGRSNLDVLDVATMISIVVAAVAFNLLEAIALGLVFSLIGVSRRLAQRSIVRSTRSGKDVRSTIERTPDLMRALDSVADAIFVVELVGYVFFGSAHELVDAVGIRVKSKKPLYFVVVDISGCLPTFDVTAVAAFEKIFALARARDFKVFFAPTDSEASQALDSAIQACGKAGILLADNGRFFESVDDALEAAEDSLLRSTGKHNLDRASIDEDDDEDGFAPTIEDDDDDLLLRTKGLFNDWLRSATERHGLVDDDEFLTTIARLLVISDTVDLDDDRGRKMMALLVDGRVRLLNDSGICVRKLAHGNALAVGDYYIQDDDMRRTYSPVPASARVLVLKIYYDHLLDLEKHKPHIALKFHKLMARSLAQKNRNSKLAHR</sequence>
<feature type="transmembrane region" description="Helical" evidence="5">
    <location>
        <begin position="167"/>
        <end position="186"/>
    </location>
</feature>
<comment type="subcellular location">
    <subcellularLocation>
        <location evidence="1">Membrane</location>
        <topology evidence="1">Multi-pass membrane protein</topology>
    </subcellularLocation>
</comment>
<feature type="transmembrane region" description="Helical" evidence="5">
    <location>
        <begin position="642"/>
        <end position="664"/>
    </location>
</feature>